<proteinExistence type="predicted"/>
<evidence type="ECO:0000313" key="2">
    <source>
        <dbReference type="Proteomes" id="UP000308600"/>
    </source>
</evidence>
<dbReference type="EMBL" id="ML208348">
    <property type="protein sequence ID" value="TFK68584.1"/>
    <property type="molecule type" value="Genomic_DNA"/>
</dbReference>
<keyword evidence="2" id="KW-1185">Reference proteome</keyword>
<accession>A0ACD3ATL2</accession>
<organism evidence="1 2">
    <name type="scientific">Pluteus cervinus</name>
    <dbReference type="NCBI Taxonomy" id="181527"/>
    <lineage>
        <taxon>Eukaryota</taxon>
        <taxon>Fungi</taxon>
        <taxon>Dikarya</taxon>
        <taxon>Basidiomycota</taxon>
        <taxon>Agaricomycotina</taxon>
        <taxon>Agaricomycetes</taxon>
        <taxon>Agaricomycetidae</taxon>
        <taxon>Agaricales</taxon>
        <taxon>Pluteineae</taxon>
        <taxon>Pluteaceae</taxon>
        <taxon>Pluteus</taxon>
    </lineage>
</organism>
<sequence>RSEYWADPNNPQGGYVECPHRTEFSHGVSAPAVGPDTGDGGSGIGQRLIPEEPMSIVLNLGISQNWQDIDLTSMIFPAEFLIGYVQVYQRKDSINYGCDPKDFPTLD</sequence>
<reference evidence="1 2" key="1">
    <citation type="journal article" date="2019" name="Nat. Ecol. Evol.">
        <title>Megaphylogeny resolves global patterns of mushroom evolution.</title>
        <authorList>
            <person name="Varga T."/>
            <person name="Krizsan K."/>
            <person name="Foldi C."/>
            <person name="Dima B."/>
            <person name="Sanchez-Garcia M."/>
            <person name="Sanchez-Ramirez S."/>
            <person name="Szollosi G.J."/>
            <person name="Szarkandi J.G."/>
            <person name="Papp V."/>
            <person name="Albert L."/>
            <person name="Andreopoulos W."/>
            <person name="Angelini C."/>
            <person name="Antonin V."/>
            <person name="Barry K.W."/>
            <person name="Bougher N.L."/>
            <person name="Buchanan P."/>
            <person name="Buyck B."/>
            <person name="Bense V."/>
            <person name="Catcheside P."/>
            <person name="Chovatia M."/>
            <person name="Cooper J."/>
            <person name="Damon W."/>
            <person name="Desjardin D."/>
            <person name="Finy P."/>
            <person name="Geml J."/>
            <person name="Haridas S."/>
            <person name="Hughes K."/>
            <person name="Justo A."/>
            <person name="Karasinski D."/>
            <person name="Kautmanova I."/>
            <person name="Kiss B."/>
            <person name="Kocsube S."/>
            <person name="Kotiranta H."/>
            <person name="LaButti K.M."/>
            <person name="Lechner B.E."/>
            <person name="Liimatainen K."/>
            <person name="Lipzen A."/>
            <person name="Lukacs Z."/>
            <person name="Mihaltcheva S."/>
            <person name="Morgado L.N."/>
            <person name="Niskanen T."/>
            <person name="Noordeloos M.E."/>
            <person name="Ohm R.A."/>
            <person name="Ortiz-Santana B."/>
            <person name="Ovrebo C."/>
            <person name="Racz N."/>
            <person name="Riley R."/>
            <person name="Savchenko A."/>
            <person name="Shiryaev A."/>
            <person name="Soop K."/>
            <person name="Spirin V."/>
            <person name="Szebenyi C."/>
            <person name="Tomsovsky M."/>
            <person name="Tulloss R.E."/>
            <person name="Uehling J."/>
            <person name="Grigoriev I.V."/>
            <person name="Vagvolgyi C."/>
            <person name="Papp T."/>
            <person name="Martin F.M."/>
            <person name="Miettinen O."/>
            <person name="Hibbett D.S."/>
            <person name="Nagy L.G."/>
        </authorList>
    </citation>
    <scope>NUCLEOTIDE SEQUENCE [LARGE SCALE GENOMIC DNA]</scope>
    <source>
        <strain evidence="1 2">NL-1719</strain>
    </source>
</reference>
<dbReference type="Proteomes" id="UP000308600">
    <property type="component" value="Unassembled WGS sequence"/>
</dbReference>
<protein>
    <submittedName>
        <fullName evidence="1">SKN1-domain-containing protein</fullName>
    </submittedName>
</protein>
<feature type="non-terminal residue" evidence="1">
    <location>
        <position position="1"/>
    </location>
</feature>
<name>A0ACD3ATL2_9AGAR</name>
<gene>
    <name evidence="1" type="ORF">BDN72DRAFT_769124</name>
</gene>
<evidence type="ECO:0000313" key="1">
    <source>
        <dbReference type="EMBL" id="TFK68584.1"/>
    </source>
</evidence>